<evidence type="ECO:0000256" key="3">
    <source>
        <dbReference type="ARBA" id="ARBA00022448"/>
    </source>
</evidence>
<dbReference type="PROSITE" id="PS50929">
    <property type="entry name" value="ABC_TM1F"/>
    <property type="match status" value="2"/>
</dbReference>
<accession>A0A232EMP8</accession>
<dbReference type="STRING" id="543379.A0A232EMP8"/>
<dbReference type="GO" id="GO:0140359">
    <property type="term" value="F:ABC-type transporter activity"/>
    <property type="evidence" value="ECO:0007669"/>
    <property type="project" value="InterPro"/>
</dbReference>
<comment type="subcellular location">
    <subcellularLocation>
        <location evidence="1">Membrane</location>
        <topology evidence="1">Multi-pass membrane protein</topology>
    </subcellularLocation>
</comment>
<evidence type="ECO:0000259" key="11">
    <source>
        <dbReference type="PROSITE" id="PS50893"/>
    </source>
</evidence>
<dbReference type="SUPFAM" id="SSF52540">
    <property type="entry name" value="P-loop containing nucleoside triphosphate hydrolases"/>
    <property type="match status" value="2"/>
</dbReference>
<dbReference type="SMART" id="SM00382">
    <property type="entry name" value="AAA"/>
    <property type="match status" value="2"/>
</dbReference>
<dbReference type="GO" id="GO:0005524">
    <property type="term" value="F:ATP binding"/>
    <property type="evidence" value="ECO:0007669"/>
    <property type="project" value="UniProtKB-KW"/>
</dbReference>
<proteinExistence type="inferred from homology"/>
<dbReference type="PANTHER" id="PTHR24223:SF456">
    <property type="entry name" value="MULTIDRUG RESISTANCE-ASSOCIATED PROTEIN LETHAL(2)03659"/>
    <property type="match status" value="1"/>
</dbReference>
<keyword evidence="9 10" id="KW-0472">Membrane</keyword>
<keyword evidence="8 10" id="KW-1133">Transmembrane helix</keyword>
<keyword evidence="7" id="KW-0067">ATP-binding</keyword>
<evidence type="ECO:0000256" key="9">
    <source>
        <dbReference type="ARBA" id="ARBA00023136"/>
    </source>
</evidence>
<keyword evidence="5" id="KW-0677">Repeat</keyword>
<name>A0A232EMP8_9HYME</name>
<protein>
    <submittedName>
        <fullName evidence="13">Uncharacterized protein</fullName>
    </submittedName>
</protein>
<feature type="domain" description="ABC transmembrane type-1" evidence="12">
    <location>
        <begin position="96"/>
        <end position="392"/>
    </location>
</feature>
<feature type="domain" description="ABC transmembrane type-1" evidence="12">
    <location>
        <begin position="729"/>
        <end position="1018"/>
    </location>
</feature>
<feature type="transmembrane region" description="Helical" evidence="10">
    <location>
        <begin position="236"/>
        <end position="253"/>
    </location>
</feature>
<dbReference type="SUPFAM" id="SSF90123">
    <property type="entry name" value="ABC transporter transmembrane region"/>
    <property type="match status" value="2"/>
</dbReference>
<evidence type="ECO:0000256" key="6">
    <source>
        <dbReference type="ARBA" id="ARBA00022741"/>
    </source>
</evidence>
<dbReference type="EMBL" id="NNAY01003338">
    <property type="protein sequence ID" value="OXU19598.1"/>
    <property type="molecule type" value="Genomic_DNA"/>
</dbReference>
<dbReference type="CDD" id="cd03244">
    <property type="entry name" value="ABCC_MRP_domain2"/>
    <property type="match status" value="1"/>
</dbReference>
<feature type="transmembrane region" description="Helical" evidence="10">
    <location>
        <begin position="135"/>
        <end position="156"/>
    </location>
</feature>
<evidence type="ECO:0000256" key="10">
    <source>
        <dbReference type="SAM" id="Phobius"/>
    </source>
</evidence>
<dbReference type="FunFam" id="3.40.50.300:FF:000973">
    <property type="entry name" value="Multidrug resistance-associated protein 4"/>
    <property type="match status" value="1"/>
</dbReference>
<dbReference type="GO" id="GO:0016020">
    <property type="term" value="C:membrane"/>
    <property type="evidence" value="ECO:0007669"/>
    <property type="project" value="UniProtKB-SubCell"/>
</dbReference>
<dbReference type="InterPro" id="IPR011527">
    <property type="entry name" value="ABC1_TM_dom"/>
</dbReference>
<feature type="transmembrane region" description="Helical" evidence="10">
    <location>
        <begin position="961"/>
        <end position="981"/>
    </location>
</feature>
<keyword evidence="14" id="KW-1185">Reference proteome</keyword>
<dbReference type="Pfam" id="PF00005">
    <property type="entry name" value="ABC_tran"/>
    <property type="match status" value="2"/>
</dbReference>
<dbReference type="InterPro" id="IPR003439">
    <property type="entry name" value="ABC_transporter-like_ATP-bd"/>
</dbReference>
<feature type="transmembrane region" description="Helical" evidence="10">
    <location>
        <begin position="208"/>
        <end position="231"/>
    </location>
</feature>
<dbReference type="PROSITE" id="PS00211">
    <property type="entry name" value="ABC_TRANSPORTER_1"/>
    <property type="match status" value="2"/>
</dbReference>
<comment type="similarity">
    <text evidence="2">Belongs to the ABC transporter superfamily. ABCC family. Conjugate transporter (TC 3.A.1.208) subfamily.</text>
</comment>
<dbReference type="PROSITE" id="PS50893">
    <property type="entry name" value="ABC_TRANSPORTER_2"/>
    <property type="match status" value="2"/>
</dbReference>
<feature type="transmembrane region" description="Helical" evidence="10">
    <location>
        <begin position="812"/>
        <end position="832"/>
    </location>
</feature>
<feature type="transmembrane region" description="Helical" evidence="10">
    <location>
        <begin position="876"/>
        <end position="895"/>
    </location>
</feature>
<evidence type="ECO:0000259" key="12">
    <source>
        <dbReference type="PROSITE" id="PS50929"/>
    </source>
</evidence>
<dbReference type="Gene3D" id="3.40.50.300">
    <property type="entry name" value="P-loop containing nucleotide triphosphate hydrolases"/>
    <property type="match status" value="2"/>
</dbReference>
<keyword evidence="4 10" id="KW-0812">Transmembrane</keyword>
<dbReference type="InterPro" id="IPR050173">
    <property type="entry name" value="ABC_transporter_C-like"/>
</dbReference>
<dbReference type="GO" id="GO:0016887">
    <property type="term" value="F:ATP hydrolysis activity"/>
    <property type="evidence" value="ECO:0007669"/>
    <property type="project" value="InterPro"/>
</dbReference>
<dbReference type="InterPro" id="IPR036640">
    <property type="entry name" value="ABC1_TM_sf"/>
</dbReference>
<keyword evidence="6" id="KW-0547">Nucleotide-binding</keyword>
<reference evidence="13 14" key="1">
    <citation type="journal article" date="2017" name="Curr. Biol.">
        <title>The Evolution of Venom by Co-option of Single-Copy Genes.</title>
        <authorList>
            <person name="Martinson E.O."/>
            <person name="Mrinalini"/>
            <person name="Kelkar Y.D."/>
            <person name="Chang C.H."/>
            <person name="Werren J.H."/>
        </authorList>
    </citation>
    <scope>NUCLEOTIDE SEQUENCE [LARGE SCALE GENOMIC DNA]</scope>
    <source>
        <strain evidence="13 14">Alberta</strain>
        <tissue evidence="13">Whole body</tissue>
    </source>
</reference>
<gene>
    <name evidence="13" type="ORF">TSAR_011387</name>
</gene>
<dbReference type="InterPro" id="IPR003593">
    <property type="entry name" value="AAA+_ATPase"/>
</dbReference>
<feature type="transmembrane region" description="Helical" evidence="10">
    <location>
        <begin position="721"/>
        <end position="742"/>
    </location>
</feature>
<evidence type="ECO:0000256" key="5">
    <source>
        <dbReference type="ARBA" id="ARBA00022737"/>
    </source>
</evidence>
<feature type="transmembrane region" description="Helical" evidence="10">
    <location>
        <begin position="776"/>
        <end position="800"/>
    </location>
</feature>
<evidence type="ECO:0000256" key="2">
    <source>
        <dbReference type="ARBA" id="ARBA00009726"/>
    </source>
</evidence>
<keyword evidence="3" id="KW-0813">Transport</keyword>
<dbReference type="Proteomes" id="UP000215335">
    <property type="component" value="Unassembled WGS sequence"/>
</dbReference>
<evidence type="ECO:0000256" key="1">
    <source>
        <dbReference type="ARBA" id="ARBA00004141"/>
    </source>
</evidence>
<dbReference type="Pfam" id="PF00664">
    <property type="entry name" value="ABC_membrane"/>
    <property type="match status" value="2"/>
</dbReference>
<evidence type="ECO:0000256" key="8">
    <source>
        <dbReference type="ARBA" id="ARBA00022989"/>
    </source>
</evidence>
<evidence type="ECO:0000313" key="14">
    <source>
        <dbReference type="Proteomes" id="UP000215335"/>
    </source>
</evidence>
<evidence type="ECO:0000256" key="4">
    <source>
        <dbReference type="ARBA" id="ARBA00022692"/>
    </source>
</evidence>
<dbReference type="OrthoDB" id="6500128at2759"/>
<sequence>MDKNEKKQVNNPRQGANPLSVITFKWLLGTFLLGNKRELEVDDLYSPLDEHSSRLLGNKMSRLWKQEEERCKKSNKKSTPSLLRVLVRCFGGDIMVFGMFLGILEFVVKITQPIILANLLRYFSGKHRMEQSEAFFWGTGIVLGVLLDCVISHPTFQGLMHMGMKIRIACCSLIYRKILRVSKVAAEGETSIGQMINLLSNDVNRLDYSVFSLHYIWIAPIQTALISYLLYREVNLAAAGGILTLLLFIPVHGKSYTLTTQNQKRAILINDYTLIFHLGCYGKLASYLTLKLAYRTDERLRLTNEIINGVKVIKMYAWEKPFAFLVDKAREKEVKIIRNNSMANEICWSFESYIPRVCLFVTVLAYVLFGSNIDAEKIYLVTAYYNVLRTTLYRSFPLSIREIAEALVSVKRLQKFLLFEEIDYKALSNNNNVNSDKQDNGIALSFSNVTAKWKDESKFEPLKDMTFDIKTGSLTAIVGQVGAGKTTLFHAILKEIPITRGKMSINGKISYSSQEAWLFASSIKQNILFGKPMNKERYEKVVEVCQLKRDFQLLPYGENTLVGERGINLSGGQCARVNLARAVYHDADIYLLDDPLSAVDTHVGKGIFDDCIQTFLKDKTVVLITHQFHYLKHVDRIIILAEGAIQAEGTYHDLLNLGLDLTKMMKLDSESDEIPDNVQMPAKENIATADASTLNQEEEEQSESRTLGNISAKIYMRYFGAAKSICLVFFVFLISVICQVLSSGADYFITYWVNFEETHDNFTSASADDPLRGRSWFIYIYGSITILTIFVTLAQAYTFFDMCMRISRNLHALMFHSIVHTTMAFFNANPIGRIMNRFSKDMGVIDARVPQTIIDVTQIGLYTFSVVAIVSSVNPWFLIPAAIIAVVAGFVRKFYIKTSRSIKRLEGITRSPVFNHLSASVHGLTTIRALNAQDTLTKEFDNHQDLHSSAWFIFFSGSRAFGFYIEFLCMIFTGVVTYTLLSLSDIALAGDAGLVITQCILLTGMLQWGVRQTAELENQMTSVERILEYSNLPQEPALERKPDNRPPEKWPQKGQIIFDNVILTYDRQEKPALKNLKFTVEPNEMIGIVGRTGAGKSSIINAIFRLADLEGEIYIDNVATSKISLQDLRSKISIIPQEPVLFAGSLRRNLDPFEEYTDHDLWQALEDVELKALLDSDLGLNMKVMEGGSNFSVGQRQLLCLARAIVRNNKIMVLDEATANVDPQTDELIQKAIRRKFVNCTVLIIAHRLNTVMDSSKILVMDAGQVVEYDHPYNLLQCKDGAFYNMVQQTGASTAENLLEIAKFNHQSKFKKLQE</sequence>
<dbReference type="FunFam" id="1.20.1560.10:FF:000026">
    <property type="entry name" value="Multidrug resistance-associated protein lethal(2)03659"/>
    <property type="match status" value="1"/>
</dbReference>
<evidence type="ECO:0000313" key="13">
    <source>
        <dbReference type="EMBL" id="OXU19598.1"/>
    </source>
</evidence>
<evidence type="ECO:0000256" key="7">
    <source>
        <dbReference type="ARBA" id="ARBA00022840"/>
    </source>
</evidence>
<dbReference type="FunFam" id="3.40.50.300:FF:000163">
    <property type="entry name" value="Multidrug resistance-associated protein member 4"/>
    <property type="match status" value="1"/>
</dbReference>
<dbReference type="Gene3D" id="1.20.1560.10">
    <property type="entry name" value="ABC transporter type 1, transmembrane domain"/>
    <property type="match status" value="2"/>
</dbReference>
<comment type="caution">
    <text evidence="13">The sequence shown here is derived from an EMBL/GenBank/DDBJ whole genome shotgun (WGS) entry which is preliminary data.</text>
</comment>
<dbReference type="InterPro" id="IPR027417">
    <property type="entry name" value="P-loop_NTPase"/>
</dbReference>
<dbReference type="FunFam" id="1.20.1560.10:FF:000014">
    <property type="entry name" value="Multidrug resistance-associated protein member 4"/>
    <property type="match status" value="1"/>
</dbReference>
<dbReference type="PANTHER" id="PTHR24223">
    <property type="entry name" value="ATP-BINDING CASSETTE SUB-FAMILY C"/>
    <property type="match status" value="1"/>
</dbReference>
<dbReference type="InterPro" id="IPR017871">
    <property type="entry name" value="ABC_transporter-like_CS"/>
</dbReference>
<organism evidence="13 14">
    <name type="scientific">Trichomalopsis sarcophagae</name>
    <dbReference type="NCBI Taxonomy" id="543379"/>
    <lineage>
        <taxon>Eukaryota</taxon>
        <taxon>Metazoa</taxon>
        <taxon>Ecdysozoa</taxon>
        <taxon>Arthropoda</taxon>
        <taxon>Hexapoda</taxon>
        <taxon>Insecta</taxon>
        <taxon>Pterygota</taxon>
        <taxon>Neoptera</taxon>
        <taxon>Endopterygota</taxon>
        <taxon>Hymenoptera</taxon>
        <taxon>Apocrita</taxon>
        <taxon>Proctotrupomorpha</taxon>
        <taxon>Chalcidoidea</taxon>
        <taxon>Pteromalidae</taxon>
        <taxon>Pteromalinae</taxon>
        <taxon>Trichomalopsis</taxon>
    </lineage>
</organism>
<feature type="domain" description="ABC transporter" evidence="11">
    <location>
        <begin position="1056"/>
        <end position="1288"/>
    </location>
</feature>
<feature type="domain" description="ABC transporter" evidence="11">
    <location>
        <begin position="444"/>
        <end position="667"/>
    </location>
</feature>
<dbReference type="CDD" id="cd03250">
    <property type="entry name" value="ABCC_MRP_domain1"/>
    <property type="match status" value="1"/>
</dbReference>